<feature type="signal peptide" evidence="11">
    <location>
        <begin position="1"/>
        <end position="21"/>
    </location>
</feature>
<evidence type="ECO:0000313" key="15">
    <source>
        <dbReference type="RefSeq" id="XP_006812438.1"/>
    </source>
</evidence>
<evidence type="ECO:0000313" key="14">
    <source>
        <dbReference type="Proteomes" id="UP000694865"/>
    </source>
</evidence>
<comment type="catalytic activity">
    <reaction evidence="10">
        <text>a [peptide]-C-terminal glycine + 2 L-ascorbate + O2 = a [peptide]-C-terminal (2S)-2-hydroxyglycine + 2 monodehydro-L-ascorbate radical + H2O</text>
        <dbReference type="Rhea" id="RHEA:21452"/>
        <dbReference type="Rhea" id="RHEA-COMP:13486"/>
        <dbReference type="Rhea" id="RHEA-COMP:15321"/>
        <dbReference type="ChEBI" id="CHEBI:15377"/>
        <dbReference type="ChEBI" id="CHEBI:15379"/>
        <dbReference type="ChEBI" id="CHEBI:38290"/>
        <dbReference type="ChEBI" id="CHEBI:59513"/>
        <dbReference type="ChEBI" id="CHEBI:137000"/>
        <dbReference type="ChEBI" id="CHEBI:142768"/>
        <dbReference type="EC" id="1.14.17.3"/>
    </reaction>
</comment>
<dbReference type="Gene3D" id="2.60.120.310">
    <property type="entry name" value="Copper type II, ascorbate-dependent monooxygenase, N-terminal domain"/>
    <property type="match status" value="1"/>
</dbReference>
<dbReference type="Gene3D" id="2.60.120.230">
    <property type="match status" value="1"/>
</dbReference>
<dbReference type="InterPro" id="IPR024548">
    <property type="entry name" value="Cu2_monoox_C"/>
</dbReference>
<feature type="domain" description="Copper type II ascorbate-dependent monooxygenase C-terminal" evidence="13">
    <location>
        <begin position="184"/>
        <end position="291"/>
    </location>
</feature>
<dbReference type="InterPro" id="IPR020611">
    <property type="entry name" value="Cu2_ascorb_mOase_CS-1"/>
</dbReference>
<evidence type="ECO:0000256" key="1">
    <source>
        <dbReference type="ARBA" id="ARBA00012689"/>
    </source>
</evidence>
<keyword evidence="7" id="KW-0503">Monooxygenase</keyword>
<keyword evidence="3 11" id="KW-0732">Signal</keyword>
<dbReference type="SUPFAM" id="SSF49742">
    <property type="entry name" value="PHM/PNGase F"/>
    <property type="match status" value="2"/>
</dbReference>
<keyword evidence="5" id="KW-0560">Oxidoreductase</keyword>
<keyword evidence="2" id="KW-0479">Metal-binding</keyword>
<reference evidence="15" key="1">
    <citation type="submission" date="2025-08" db="UniProtKB">
        <authorList>
            <consortium name="RefSeq"/>
        </authorList>
    </citation>
    <scope>IDENTIFICATION</scope>
    <source>
        <tissue evidence="15">Testes</tissue>
    </source>
</reference>
<evidence type="ECO:0000256" key="5">
    <source>
        <dbReference type="ARBA" id="ARBA00023002"/>
    </source>
</evidence>
<dbReference type="Proteomes" id="UP000694865">
    <property type="component" value="Unplaced"/>
</dbReference>
<feature type="domain" description="Copper type II ascorbate-dependent monooxygenase N-terminal" evidence="12">
    <location>
        <begin position="61"/>
        <end position="142"/>
    </location>
</feature>
<dbReference type="GeneID" id="102803906"/>
<dbReference type="PRINTS" id="PR00790">
    <property type="entry name" value="PAMONOXGNASE"/>
</dbReference>
<dbReference type="PROSITE" id="PS00084">
    <property type="entry name" value="CU2_MONOOXYGENASE_1"/>
    <property type="match status" value="1"/>
</dbReference>
<keyword evidence="6" id="KW-0186">Copper</keyword>
<name>A0ABM0LXE7_SACKO</name>
<evidence type="ECO:0000259" key="12">
    <source>
        <dbReference type="Pfam" id="PF01082"/>
    </source>
</evidence>
<keyword evidence="14" id="KW-1185">Reference proteome</keyword>
<accession>A0ABM0LXE7</accession>
<dbReference type="Pfam" id="PF01082">
    <property type="entry name" value="Cu2_monooxygen"/>
    <property type="match status" value="1"/>
</dbReference>
<gene>
    <name evidence="15" type="primary">LOC102803906</name>
</gene>
<evidence type="ECO:0000259" key="13">
    <source>
        <dbReference type="Pfam" id="PF03712"/>
    </source>
</evidence>
<evidence type="ECO:0000256" key="4">
    <source>
        <dbReference type="ARBA" id="ARBA00022833"/>
    </source>
</evidence>
<keyword evidence="4" id="KW-0862">Zinc</keyword>
<proteinExistence type="predicted"/>
<dbReference type="InterPro" id="IPR008977">
    <property type="entry name" value="PHM/PNGase_F_dom_sf"/>
</dbReference>
<evidence type="ECO:0000256" key="3">
    <source>
        <dbReference type="ARBA" id="ARBA00022729"/>
    </source>
</evidence>
<dbReference type="EC" id="1.14.17.3" evidence="1"/>
<feature type="chain" id="PRO_5047084534" description="peptidylglycine monooxygenase" evidence="11">
    <location>
        <begin position="22"/>
        <end position="312"/>
    </location>
</feature>
<evidence type="ECO:0000256" key="2">
    <source>
        <dbReference type="ARBA" id="ARBA00022723"/>
    </source>
</evidence>
<sequence length="312" mass="35265">MAVVFTVWIFVLLMMQSYCEGIELDIRMPNVSPLKLFGKYCAIPTNTYCVYCHSSLLAKFIPHADMHIAHHMLMFGCGDPADQSLSWNCGDMGIGVCGQGSPERIMYAWGRNAPQLYLPKNTAFKVGGNSGIKYLVLQVHYGLVDERIKDESGLTLKMTDKKFRLLSIKLHFQNASIIYFTGHIDADCLYNGQAVLHPFAFSVHTNNLGMVVTGYRVRNGEYTLIGEKNPQRPQAFYPVVNNVDIRQGDMLELQCVYSTTKKKTVTYIGATTEDEMCNYYMMFFYTNDQTEVRGDMECMNVASDSLNISVDE</sequence>
<evidence type="ECO:0000256" key="6">
    <source>
        <dbReference type="ARBA" id="ARBA00023008"/>
    </source>
</evidence>
<dbReference type="InterPro" id="IPR000323">
    <property type="entry name" value="Cu2_ascorb_mOase_N"/>
</dbReference>
<dbReference type="RefSeq" id="XP_006812438.1">
    <property type="nucleotide sequence ID" value="XM_006812375.1"/>
</dbReference>
<dbReference type="InterPro" id="IPR014784">
    <property type="entry name" value="Cu2_ascorb_mOase-like_C"/>
</dbReference>
<dbReference type="InterPro" id="IPR036939">
    <property type="entry name" value="Cu2_ascorb_mOase_N_sf"/>
</dbReference>
<evidence type="ECO:0000256" key="10">
    <source>
        <dbReference type="ARBA" id="ARBA00048431"/>
    </source>
</evidence>
<dbReference type="PANTHER" id="PTHR10680">
    <property type="entry name" value="PEPTIDYL-GLYCINE ALPHA-AMIDATING MONOOXYGENASE"/>
    <property type="match status" value="1"/>
</dbReference>
<keyword evidence="9" id="KW-0325">Glycoprotein</keyword>
<keyword evidence="8" id="KW-1015">Disulfide bond</keyword>
<dbReference type="InterPro" id="IPR000720">
    <property type="entry name" value="PHM/PAL"/>
</dbReference>
<evidence type="ECO:0000256" key="9">
    <source>
        <dbReference type="ARBA" id="ARBA00023180"/>
    </source>
</evidence>
<organism evidence="14 15">
    <name type="scientific">Saccoglossus kowalevskii</name>
    <name type="common">Acorn worm</name>
    <dbReference type="NCBI Taxonomy" id="10224"/>
    <lineage>
        <taxon>Eukaryota</taxon>
        <taxon>Metazoa</taxon>
        <taxon>Hemichordata</taxon>
        <taxon>Enteropneusta</taxon>
        <taxon>Harrimaniidae</taxon>
        <taxon>Saccoglossus</taxon>
    </lineage>
</organism>
<dbReference type="Pfam" id="PF03712">
    <property type="entry name" value="Cu2_monoox_C"/>
    <property type="match status" value="1"/>
</dbReference>
<evidence type="ECO:0000256" key="11">
    <source>
        <dbReference type="SAM" id="SignalP"/>
    </source>
</evidence>
<evidence type="ECO:0000256" key="7">
    <source>
        <dbReference type="ARBA" id="ARBA00023033"/>
    </source>
</evidence>
<dbReference type="PANTHER" id="PTHR10680:SF14">
    <property type="entry name" value="PEPTIDYL-GLYCINE ALPHA-AMIDATING MONOOXYGENASE"/>
    <property type="match status" value="1"/>
</dbReference>
<protein>
    <recommendedName>
        <fullName evidence="1">peptidylglycine monooxygenase</fullName>
        <ecNumber evidence="1">1.14.17.3</ecNumber>
    </recommendedName>
</protein>
<evidence type="ECO:0000256" key="8">
    <source>
        <dbReference type="ARBA" id="ARBA00023157"/>
    </source>
</evidence>